<organism evidence="2">
    <name type="scientific">metagenome</name>
    <dbReference type="NCBI Taxonomy" id="256318"/>
    <lineage>
        <taxon>unclassified sequences</taxon>
        <taxon>metagenomes</taxon>
    </lineage>
</organism>
<dbReference type="AlphaFoldDB" id="A0A2P2C2K8"/>
<proteinExistence type="predicted"/>
<gene>
    <name evidence="2" type="ORF">NOCA110187</name>
</gene>
<feature type="compositionally biased region" description="Basic and acidic residues" evidence="1">
    <location>
        <begin position="184"/>
        <end position="194"/>
    </location>
</feature>
<feature type="region of interest" description="Disordered" evidence="1">
    <location>
        <begin position="107"/>
        <end position="244"/>
    </location>
</feature>
<sequence length="351" mass="37942">MPRSVIGPSSRPEQMGSDSDDGPAGGGRPGGGGRTGSGEPVHWAVPARQRGSPRQARRRRRLVSPQRQQPHRSRPDEGERVEVLLAVASAADETPVQAGRREAVAVSRGEAAQHVARRHRPAALDRRHDRLVRRAPSAVEHGDDRLATDGADEADRAGQGRPHRLPGAPCEVHAAMPRRPGAWRRLEAPDDLRLGRQRPHADGLIPSAVRGPGETDQQHEDDDSEDGSHPSMLRGAESSYDRAGSHLWTVVRPNRLGMVPGPRPGASTRSFHARPGRAQRFAPWGSLAYDVRSSPPGLTSHARRPRRNAPRFRTTRGRRPSVPTSSRSIGVGADRTGVWASGLPAPAGRNN</sequence>
<accession>A0A2P2C2K8</accession>
<feature type="compositionally biased region" description="Basic residues" evidence="1">
    <location>
        <begin position="301"/>
        <end position="319"/>
    </location>
</feature>
<protein>
    <submittedName>
        <fullName evidence="2">Uncharacterized protein</fullName>
    </submittedName>
</protein>
<feature type="region of interest" description="Disordered" evidence="1">
    <location>
        <begin position="294"/>
        <end position="351"/>
    </location>
</feature>
<feature type="compositionally biased region" description="Basic and acidic residues" evidence="1">
    <location>
        <begin position="140"/>
        <end position="158"/>
    </location>
</feature>
<dbReference type="EMBL" id="CZKB01000001">
    <property type="protein sequence ID" value="CUR56226.1"/>
    <property type="molecule type" value="Genomic_DNA"/>
</dbReference>
<evidence type="ECO:0000256" key="1">
    <source>
        <dbReference type="SAM" id="MobiDB-lite"/>
    </source>
</evidence>
<name>A0A2P2C2K8_9ZZZZ</name>
<reference evidence="2" key="1">
    <citation type="submission" date="2015-08" db="EMBL/GenBank/DDBJ databases">
        <authorList>
            <person name="Babu N.S."/>
            <person name="Beckwith C.J."/>
            <person name="Beseler K.G."/>
            <person name="Brison A."/>
            <person name="Carone J.V."/>
            <person name="Caskin T.P."/>
            <person name="Diamond M."/>
            <person name="Durham M.E."/>
            <person name="Foxe J.M."/>
            <person name="Go M."/>
            <person name="Henderson B.A."/>
            <person name="Jones I.B."/>
            <person name="McGettigan J.A."/>
            <person name="Micheletti S.J."/>
            <person name="Nasrallah M.E."/>
            <person name="Ortiz D."/>
            <person name="Piller C.R."/>
            <person name="Privatt S.R."/>
            <person name="Schneider S.L."/>
            <person name="Sharp S."/>
            <person name="Smith T.C."/>
            <person name="Stanton J.D."/>
            <person name="Ullery H.E."/>
            <person name="Wilson R.J."/>
            <person name="Serrano M.G."/>
            <person name="Buck G."/>
            <person name="Lee V."/>
            <person name="Wang Y."/>
            <person name="Carvalho R."/>
            <person name="Voegtly L."/>
            <person name="Shi R."/>
            <person name="Duckworth R."/>
            <person name="Johnson A."/>
            <person name="Loviza R."/>
            <person name="Walstead R."/>
            <person name="Shah Z."/>
            <person name="Kiflezghi M."/>
            <person name="Wade K."/>
            <person name="Ball S.L."/>
            <person name="Bradley K.W."/>
            <person name="Asai D.J."/>
            <person name="Bowman C.A."/>
            <person name="Russell D.A."/>
            <person name="Pope W.H."/>
            <person name="Jacobs-Sera D."/>
            <person name="Hendrix R.W."/>
            <person name="Hatfull G.F."/>
        </authorList>
    </citation>
    <scope>NUCLEOTIDE SEQUENCE</scope>
</reference>
<evidence type="ECO:0000313" key="2">
    <source>
        <dbReference type="EMBL" id="CUR56226.1"/>
    </source>
</evidence>
<feature type="region of interest" description="Disordered" evidence="1">
    <location>
        <begin position="1"/>
        <end position="80"/>
    </location>
</feature>
<feature type="compositionally biased region" description="Gly residues" evidence="1">
    <location>
        <begin position="23"/>
        <end position="36"/>
    </location>
</feature>